<evidence type="ECO:0000256" key="2">
    <source>
        <dbReference type="SAM" id="SignalP"/>
    </source>
</evidence>
<sequence length="469" mass="49550">MYFAVLAAASLPLLVASPALGAETAAAHGGGLSPLWGLPFLGVLLSIALMPLAAGRVWHHHYGKISAGWAALFLVPYALAFGPEAAWEEFAHVLVQEYLPFLALLLALYTTGGGVLLRGTLVGTPAVNTALLAAGTALASVMGTTGASMVLIRPVLRANAFRRRKTHTFVFFIFLVSNIGGSLTPLGDPPLYLGFLKGVAFFWPTTHLFDKFLFCAALLLAAHHALDRLAWARERPVPPPRSAAREALRVEGWLNVALLGAVLAVVLGMGVAPLREVSVLGQPIGLERLLGMAAFLAITLLSVRLTPARLREQNGFSWGAMAEVAKLFAAIFVTMAPVLAILRAGREGAAAGLVALTSTPEGQPIPATYFWLTGALSSFLDNAPTYLVFFNLAGGDPARLMTQGAPTLAAISCGAVFMGANSYIGNAPNFMVKAIVEEQGVRMPSFFGYCAWAAAVLIPLFVLLTLLFF</sequence>
<protein>
    <recommendedName>
        <fullName evidence="5">Sodium:proton antiporter</fullName>
    </recommendedName>
</protein>
<evidence type="ECO:0000313" key="3">
    <source>
        <dbReference type="EMBL" id="GGG26013.1"/>
    </source>
</evidence>
<dbReference type="Pfam" id="PF16980">
    <property type="entry name" value="CitMHS_2"/>
    <property type="match status" value="1"/>
</dbReference>
<dbReference type="Proteomes" id="UP000597507">
    <property type="component" value="Unassembled WGS sequence"/>
</dbReference>
<dbReference type="RefSeq" id="WP_188899145.1">
    <property type="nucleotide sequence ID" value="NZ_BMKS01000003.1"/>
</dbReference>
<feature type="transmembrane region" description="Helical" evidence="1">
    <location>
        <begin position="129"/>
        <end position="156"/>
    </location>
</feature>
<proteinExistence type="predicted"/>
<evidence type="ECO:0000313" key="4">
    <source>
        <dbReference type="Proteomes" id="UP000597507"/>
    </source>
</evidence>
<organism evidence="3 4">
    <name type="scientific">Caldovatus sediminis</name>
    <dbReference type="NCBI Taxonomy" id="2041189"/>
    <lineage>
        <taxon>Bacteria</taxon>
        <taxon>Pseudomonadati</taxon>
        <taxon>Pseudomonadota</taxon>
        <taxon>Alphaproteobacteria</taxon>
        <taxon>Acetobacterales</taxon>
        <taxon>Roseomonadaceae</taxon>
        <taxon>Caldovatus</taxon>
    </lineage>
</organism>
<keyword evidence="2" id="KW-0732">Signal</keyword>
<keyword evidence="1" id="KW-0812">Transmembrane</keyword>
<name>A0A8J2Z9D3_9PROT</name>
<keyword evidence="1" id="KW-0472">Membrane</keyword>
<feature type="transmembrane region" description="Helical" evidence="1">
    <location>
        <begin position="405"/>
        <end position="426"/>
    </location>
</feature>
<keyword evidence="1" id="KW-1133">Transmembrane helix</keyword>
<dbReference type="AlphaFoldDB" id="A0A8J2Z9D3"/>
<feature type="transmembrane region" description="Helical" evidence="1">
    <location>
        <begin position="252"/>
        <end position="272"/>
    </location>
</feature>
<dbReference type="InterPro" id="IPR031566">
    <property type="entry name" value="CitMHS_2"/>
</dbReference>
<evidence type="ECO:0008006" key="5">
    <source>
        <dbReference type="Google" id="ProtNLM"/>
    </source>
</evidence>
<feature type="transmembrane region" description="Helical" evidence="1">
    <location>
        <begin position="37"/>
        <end position="58"/>
    </location>
</feature>
<reference evidence="3 4" key="1">
    <citation type="journal article" date="2014" name="Int. J. Syst. Evol. Microbiol.">
        <title>Complete genome sequence of Corynebacterium casei LMG S-19264T (=DSM 44701T), isolated from a smear-ripened cheese.</title>
        <authorList>
            <consortium name="US DOE Joint Genome Institute (JGI-PGF)"/>
            <person name="Walter F."/>
            <person name="Albersmeier A."/>
            <person name="Kalinowski J."/>
            <person name="Ruckert C."/>
        </authorList>
    </citation>
    <scope>NUCLEOTIDE SEQUENCE [LARGE SCALE GENOMIC DNA]</scope>
    <source>
        <strain evidence="3 4">CGMCC 1.16330</strain>
    </source>
</reference>
<feature type="transmembrane region" description="Helical" evidence="1">
    <location>
        <begin position="211"/>
        <end position="231"/>
    </location>
</feature>
<feature type="transmembrane region" description="Helical" evidence="1">
    <location>
        <begin position="324"/>
        <end position="342"/>
    </location>
</feature>
<feature type="chain" id="PRO_5035291412" description="Sodium:proton antiporter" evidence="2">
    <location>
        <begin position="22"/>
        <end position="469"/>
    </location>
</feature>
<feature type="transmembrane region" description="Helical" evidence="1">
    <location>
        <begin position="446"/>
        <end position="468"/>
    </location>
</feature>
<dbReference type="EMBL" id="BMKS01000003">
    <property type="protein sequence ID" value="GGG26013.1"/>
    <property type="molecule type" value="Genomic_DNA"/>
</dbReference>
<evidence type="ECO:0000256" key="1">
    <source>
        <dbReference type="SAM" id="Phobius"/>
    </source>
</evidence>
<comment type="caution">
    <text evidence="3">The sequence shown here is derived from an EMBL/GenBank/DDBJ whole genome shotgun (WGS) entry which is preliminary data.</text>
</comment>
<feature type="signal peptide" evidence="2">
    <location>
        <begin position="1"/>
        <end position="21"/>
    </location>
</feature>
<gene>
    <name evidence="3" type="ORF">GCM10010964_12410</name>
</gene>
<feature type="transmembrane region" description="Helical" evidence="1">
    <location>
        <begin position="284"/>
        <end position="303"/>
    </location>
</feature>
<feature type="transmembrane region" description="Helical" evidence="1">
    <location>
        <begin position="168"/>
        <end position="187"/>
    </location>
</feature>
<accession>A0A8J2Z9D3</accession>
<keyword evidence="4" id="KW-1185">Reference proteome</keyword>